<dbReference type="InterPro" id="IPR036226">
    <property type="entry name" value="LipOase_C_sf"/>
</dbReference>
<dbReference type="RefSeq" id="WP_166282290.1">
    <property type="nucleotide sequence ID" value="NZ_JTHE03000062.1"/>
</dbReference>
<sequence length="671" mass="73876">MNICLPQHDPHPAERKAALAEQQQHYSYNHSAVPGIAMASQVPEKDKSLNTFAWVRDNISLLLRIRANQGLQDIAERGLRPLFIWRLLSAVGLYRVLSNDRRAGFWIALLRTVLTIVQKLERLIGRQPKSEDLEADAKAGKTDLVEERLKSIAVQIQKDRSHLSRRAVIQQKIASGSAIAEAEVGSSLLDYKALFRAYEDLFQLIYLPCISQTFQQDRSFAAQRVAGPNPLVIQQIQSLPAKFPVSDPQFHAVMGPADSLAKAGSEGRLYLADYAVLEGVKTSAFPKAQKYLSAPLLLLAVPQGARSLIPVAIQCDQVPGPTNPVFIPPAEGTPQAEKWSWLIAKTIMQIADGNYHEMISHLGRTHLLMESFVIATQRQIAPNHPLGILLRPHFEGTLFINSSALTGLVNPGGTVEKVMGGELSESLRLAAKGVQGFPFDFNASIIPDSFAARGVDNPAQLPDYPYRDDALLIWEAIHDWVTDYLGLYYDHDAAVQQDTEIQAWVSELVAAEGGHLTGIGEPGSGDPQILTRAYLANAIALIIFTASAQHAAVNFPQATYMTYGPNMPLAGYQPAPTKATGATVQDYLALLPPLDQAESQMNMTYPLGSLYYTRLGDYGAGYFVDPQVKAPLHKFQERLKQIEILIDDRNATRPTFYDVLHPAKIPQSINI</sequence>
<organism evidence="4 5">
    <name type="scientific">Lyngbya confervoides BDU141951</name>
    <dbReference type="NCBI Taxonomy" id="1574623"/>
    <lineage>
        <taxon>Bacteria</taxon>
        <taxon>Bacillati</taxon>
        <taxon>Cyanobacteriota</taxon>
        <taxon>Cyanophyceae</taxon>
        <taxon>Oscillatoriophycideae</taxon>
        <taxon>Oscillatoriales</taxon>
        <taxon>Microcoleaceae</taxon>
        <taxon>Lyngbya</taxon>
    </lineage>
</organism>
<evidence type="ECO:0000313" key="5">
    <source>
        <dbReference type="Proteomes" id="UP000031561"/>
    </source>
</evidence>
<keyword evidence="1" id="KW-0479">Metal-binding</keyword>
<dbReference type="PROSITE" id="PS51393">
    <property type="entry name" value="LIPOXYGENASE_3"/>
    <property type="match status" value="1"/>
</dbReference>
<accession>A0ABD4T3W9</accession>
<dbReference type="AlphaFoldDB" id="A0ABD4T3W9"/>
<comment type="caution">
    <text evidence="4">The sequence shown here is derived from an EMBL/GenBank/DDBJ whole genome shotgun (WGS) entry which is preliminary data.</text>
</comment>
<dbReference type="GO" id="GO:0016491">
    <property type="term" value="F:oxidoreductase activity"/>
    <property type="evidence" value="ECO:0007669"/>
    <property type="project" value="UniProtKB-KW"/>
</dbReference>
<dbReference type="Gene3D" id="3.10.450.60">
    <property type="match status" value="1"/>
</dbReference>
<dbReference type="SUPFAM" id="SSF48484">
    <property type="entry name" value="Lipoxigenase"/>
    <property type="match status" value="1"/>
</dbReference>
<name>A0ABD4T3W9_9CYAN</name>
<reference evidence="4 5" key="1">
    <citation type="journal article" date="2015" name="Genome Announc.">
        <title>Draft Genome Sequence of Filamentous Marine Cyanobacterium Lyngbya confervoides Strain BDU141951.</title>
        <authorList>
            <person name="Chandrababunaidu M.M."/>
            <person name="Sen D."/>
            <person name="Tripathy S."/>
        </authorList>
    </citation>
    <scope>NUCLEOTIDE SEQUENCE [LARGE SCALE GENOMIC DNA]</scope>
    <source>
        <strain evidence="4 5">BDU141951</strain>
    </source>
</reference>
<dbReference type="PRINTS" id="PR00087">
    <property type="entry name" value="LIPOXYGENASE"/>
</dbReference>
<gene>
    <name evidence="4" type="ORF">QQ91_0011850</name>
</gene>
<keyword evidence="2" id="KW-0560">Oxidoreductase</keyword>
<dbReference type="InterPro" id="IPR013819">
    <property type="entry name" value="LipOase_C"/>
</dbReference>
<evidence type="ECO:0000259" key="3">
    <source>
        <dbReference type="PROSITE" id="PS51393"/>
    </source>
</evidence>
<dbReference type="Pfam" id="PF00305">
    <property type="entry name" value="Lipoxygenase"/>
    <property type="match status" value="1"/>
</dbReference>
<dbReference type="GO" id="GO:0046872">
    <property type="term" value="F:metal ion binding"/>
    <property type="evidence" value="ECO:0007669"/>
    <property type="project" value="UniProtKB-KW"/>
</dbReference>
<feature type="domain" description="Lipoxygenase" evidence="3">
    <location>
        <begin position="214"/>
        <end position="671"/>
    </location>
</feature>
<dbReference type="Proteomes" id="UP000031561">
    <property type="component" value="Unassembled WGS sequence"/>
</dbReference>
<evidence type="ECO:0000256" key="1">
    <source>
        <dbReference type="ARBA" id="ARBA00022723"/>
    </source>
</evidence>
<evidence type="ECO:0000256" key="2">
    <source>
        <dbReference type="ARBA" id="ARBA00023002"/>
    </source>
</evidence>
<evidence type="ECO:0000313" key="4">
    <source>
        <dbReference type="EMBL" id="MCM1983511.1"/>
    </source>
</evidence>
<protein>
    <recommendedName>
        <fullName evidence="3">Lipoxygenase domain-containing protein</fullName>
    </recommendedName>
</protein>
<dbReference type="InterPro" id="IPR000907">
    <property type="entry name" value="LipOase"/>
</dbReference>
<proteinExistence type="predicted"/>
<dbReference type="PANTHER" id="PTHR11771">
    <property type="entry name" value="LIPOXYGENASE"/>
    <property type="match status" value="1"/>
</dbReference>
<dbReference type="EMBL" id="JTHE03000062">
    <property type="protein sequence ID" value="MCM1983511.1"/>
    <property type="molecule type" value="Genomic_DNA"/>
</dbReference>
<dbReference type="Gene3D" id="1.20.245.10">
    <property type="entry name" value="Lipoxygenase-1, Domain 5"/>
    <property type="match status" value="1"/>
</dbReference>
<keyword evidence="5" id="KW-1185">Reference proteome</keyword>